<dbReference type="Proteomes" id="UP000054815">
    <property type="component" value="Unassembled WGS sequence"/>
</dbReference>
<dbReference type="EMBL" id="JYDU01001006">
    <property type="protein sequence ID" value="KRX75148.1"/>
    <property type="molecule type" value="Genomic_DNA"/>
</dbReference>
<dbReference type="AlphaFoldDB" id="A0A0V0WH48"/>
<accession>A0A0V0WH48</accession>
<protein>
    <submittedName>
        <fullName evidence="1">Uncharacterized protein</fullName>
    </submittedName>
</protein>
<reference evidence="1 2" key="1">
    <citation type="submission" date="2015-01" db="EMBL/GenBank/DDBJ databases">
        <title>Evolution of Trichinella species and genotypes.</title>
        <authorList>
            <person name="Korhonen P.K."/>
            <person name="Edoardo P."/>
            <person name="Giuseppe L.R."/>
            <person name="Gasser R.B."/>
        </authorList>
    </citation>
    <scope>NUCLEOTIDE SEQUENCE [LARGE SCALE GENOMIC DNA]</scope>
    <source>
        <strain evidence="1">ISS141</strain>
    </source>
</reference>
<gene>
    <name evidence="1" type="ORF">T4E_5713</name>
</gene>
<evidence type="ECO:0000313" key="2">
    <source>
        <dbReference type="Proteomes" id="UP000054815"/>
    </source>
</evidence>
<proteinExistence type="predicted"/>
<comment type="caution">
    <text evidence="1">The sequence shown here is derived from an EMBL/GenBank/DDBJ whole genome shotgun (WGS) entry which is preliminary data.</text>
</comment>
<organism evidence="1 2">
    <name type="scientific">Trichinella pseudospiralis</name>
    <name type="common">Parasitic roundworm</name>
    <dbReference type="NCBI Taxonomy" id="6337"/>
    <lineage>
        <taxon>Eukaryota</taxon>
        <taxon>Metazoa</taxon>
        <taxon>Ecdysozoa</taxon>
        <taxon>Nematoda</taxon>
        <taxon>Enoplea</taxon>
        <taxon>Dorylaimia</taxon>
        <taxon>Trichinellida</taxon>
        <taxon>Trichinellidae</taxon>
        <taxon>Trichinella</taxon>
    </lineage>
</organism>
<evidence type="ECO:0000313" key="1">
    <source>
        <dbReference type="EMBL" id="KRX75148.1"/>
    </source>
</evidence>
<sequence length="53" mass="5915">MVFYRAGSLTCCYSFVCSGVVSFEADFLLFCQQRCGFLPDTFAPVPSDQLSYP</sequence>
<name>A0A0V0WH48_TRIPS</name>